<accession>A0A1B6M907</accession>
<protein>
    <submittedName>
        <fullName evidence="1">Uncharacterized protein</fullName>
    </submittedName>
</protein>
<dbReference type="EMBL" id="GEBQ01007643">
    <property type="protein sequence ID" value="JAT32334.1"/>
    <property type="molecule type" value="Transcribed_RNA"/>
</dbReference>
<reference evidence="1" key="1">
    <citation type="submission" date="2015-11" db="EMBL/GenBank/DDBJ databases">
        <title>De novo transcriptome assembly of four potential Pierce s Disease insect vectors from Arizona vineyards.</title>
        <authorList>
            <person name="Tassone E.E."/>
        </authorList>
    </citation>
    <scope>NUCLEOTIDE SEQUENCE</scope>
</reference>
<sequence>LNKPIQLELKPDLMLRALDLINEKAQVFTSSLLIRLNSQWMPPSEIRQIASFILTCLHAVLMCKDPSTKNMPTDGFPLKLLHELRRLSRSAEEIIDLIKEALSLIQSPGQPPSKVSAANDYFILWTM</sequence>
<feature type="non-terminal residue" evidence="1">
    <location>
        <position position="127"/>
    </location>
</feature>
<proteinExistence type="predicted"/>
<gene>
    <name evidence="1" type="ORF">g.50284</name>
</gene>
<name>A0A1B6M907_9HEMI</name>
<evidence type="ECO:0000313" key="1">
    <source>
        <dbReference type="EMBL" id="JAT32334.1"/>
    </source>
</evidence>
<organism evidence="1">
    <name type="scientific">Graphocephala atropunctata</name>
    <dbReference type="NCBI Taxonomy" id="36148"/>
    <lineage>
        <taxon>Eukaryota</taxon>
        <taxon>Metazoa</taxon>
        <taxon>Ecdysozoa</taxon>
        <taxon>Arthropoda</taxon>
        <taxon>Hexapoda</taxon>
        <taxon>Insecta</taxon>
        <taxon>Pterygota</taxon>
        <taxon>Neoptera</taxon>
        <taxon>Paraneoptera</taxon>
        <taxon>Hemiptera</taxon>
        <taxon>Auchenorrhyncha</taxon>
        <taxon>Membracoidea</taxon>
        <taxon>Cicadellidae</taxon>
        <taxon>Cicadellinae</taxon>
        <taxon>Cicadellini</taxon>
        <taxon>Graphocephala</taxon>
    </lineage>
</organism>
<dbReference type="AlphaFoldDB" id="A0A1B6M907"/>
<feature type="non-terminal residue" evidence="1">
    <location>
        <position position="1"/>
    </location>
</feature>